<proteinExistence type="predicted"/>
<name>A0A5D4XMX8_9GAMM</name>
<evidence type="ECO:0000313" key="2">
    <source>
        <dbReference type="Proteomes" id="UP000324973"/>
    </source>
</evidence>
<sequence>MKIDIAISKEYGLLPPLIKSLAILPDDQKFFRERKRRHPFSLLTMAVRPYVSAMNSCYQQLEDVAKQSLLSGEVGGEYEELLASYQRVLHAAEAFDDVVNLLIGSFFSSENLASKSGALREFRSRSKRYRGKLGRTINAIKHRGGHLRPIVMLGSIGQEYCVAPGVYVEGVHVDGVIGPDEDVHLSGNSGFSLIRELRYYFAHIFFLCHWAEISLRGSGFIDREDGRSTQRAISEIDGIDDLARGLANSRLCMFPDEILRRNPGISFFKNRLESGLHVELRGEPRARCIMSGQIKSSFRGDSISRAYKLPYMGHEANEKMYAKLMAQKFRLD</sequence>
<dbReference type="AlphaFoldDB" id="A0A5D4XMX8"/>
<protein>
    <submittedName>
        <fullName evidence="1">Uncharacterized protein</fullName>
    </submittedName>
</protein>
<dbReference type="RefSeq" id="WP_149101865.1">
    <property type="nucleotide sequence ID" value="NZ_VTFT01000001.1"/>
</dbReference>
<keyword evidence="2" id="KW-1185">Reference proteome</keyword>
<dbReference type="Proteomes" id="UP000324973">
    <property type="component" value="Unassembled WGS sequence"/>
</dbReference>
<evidence type="ECO:0000313" key="1">
    <source>
        <dbReference type="EMBL" id="TYT25315.1"/>
    </source>
</evidence>
<accession>A0A5D4XMX8</accession>
<organism evidence="1 2">
    <name type="scientific">Luteimonas viscosa</name>
    <dbReference type="NCBI Taxonomy" id="1132694"/>
    <lineage>
        <taxon>Bacteria</taxon>
        <taxon>Pseudomonadati</taxon>
        <taxon>Pseudomonadota</taxon>
        <taxon>Gammaproteobacteria</taxon>
        <taxon>Lysobacterales</taxon>
        <taxon>Lysobacteraceae</taxon>
        <taxon>Luteimonas</taxon>
    </lineage>
</organism>
<dbReference type="EMBL" id="VTFT01000001">
    <property type="protein sequence ID" value="TYT25315.1"/>
    <property type="molecule type" value="Genomic_DNA"/>
</dbReference>
<comment type="caution">
    <text evidence="1">The sequence shown here is derived from an EMBL/GenBank/DDBJ whole genome shotgun (WGS) entry which is preliminary data.</text>
</comment>
<reference evidence="1 2" key="1">
    <citation type="submission" date="2019-08" db="EMBL/GenBank/DDBJ databases">
        <title>Luteimonas viscosus sp. nov., isolated from soil of a sunflower field.</title>
        <authorList>
            <person name="Jianli Z."/>
            <person name="Ying Z."/>
        </authorList>
    </citation>
    <scope>NUCLEOTIDE SEQUENCE [LARGE SCALE GENOMIC DNA]</scope>
    <source>
        <strain evidence="1 2">XBU10</strain>
    </source>
</reference>
<gene>
    <name evidence="1" type="ORF">FZO89_02980</name>
</gene>
<dbReference type="OrthoDB" id="581385at2"/>